<dbReference type="PRINTS" id="PR00038">
    <property type="entry name" value="HTHLUXR"/>
</dbReference>
<dbReference type="Proteomes" id="UP000230842">
    <property type="component" value="Unassembled WGS sequence"/>
</dbReference>
<dbReference type="InterPro" id="IPR000792">
    <property type="entry name" value="Tscrpt_reg_LuxR_C"/>
</dbReference>
<evidence type="ECO:0000256" key="1">
    <source>
        <dbReference type="ARBA" id="ARBA00023125"/>
    </source>
</evidence>
<evidence type="ECO:0000313" key="3">
    <source>
        <dbReference type="EMBL" id="PJJ57584.1"/>
    </source>
</evidence>
<dbReference type="InterPro" id="IPR039420">
    <property type="entry name" value="WalR-like"/>
</dbReference>
<dbReference type="PANTHER" id="PTHR43214">
    <property type="entry name" value="TWO-COMPONENT RESPONSE REGULATOR"/>
    <property type="match status" value="1"/>
</dbReference>
<dbReference type="PROSITE" id="PS50043">
    <property type="entry name" value="HTH_LUXR_2"/>
    <property type="match status" value="1"/>
</dbReference>
<proteinExistence type="predicted"/>
<evidence type="ECO:0000313" key="4">
    <source>
        <dbReference type="Proteomes" id="UP000230842"/>
    </source>
</evidence>
<dbReference type="Pfam" id="PF00196">
    <property type="entry name" value="GerE"/>
    <property type="match status" value="1"/>
</dbReference>
<dbReference type="SUPFAM" id="SSF46894">
    <property type="entry name" value="C-terminal effector domain of the bipartite response regulators"/>
    <property type="match status" value="1"/>
</dbReference>
<dbReference type="AlphaFoldDB" id="A0A2M9BI47"/>
<name>A0A2M9BI47_9ACTN</name>
<dbReference type="InterPro" id="IPR016032">
    <property type="entry name" value="Sig_transdc_resp-reg_C-effctor"/>
</dbReference>
<keyword evidence="4" id="KW-1185">Reference proteome</keyword>
<feature type="domain" description="HTH luxR-type" evidence="2">
    <location>
        <begin position="1"/>
        <end position="66"/>
    </location>
</feature>
<gene>
    <name evidence="3" type="ORF">CLV56_1819</name>
</gene>
<dbReference type="SMART" id="SM00421">
    <property type="entry name" value="HTH_LUXR"/>
    <property type="match status" value="1"/>
</dbReference>
<protein>
    <submittedName>
        <fullName evidence="3">Regulatory LuxR family protein</fullName>
    </submittedName>
</protein>
<accession>A0A2M9BI47</accession>
<dbReference type="GO" id="GO:0006355">
    <property type="term" value="P:regulation of DNA-templated transcription"/>
    <property type="evidence" value="ECO:0007669"/>
    <property type="project" value="InterPro"/>
</dbReference>
<organism evidence="3 4">
    <name type="scientific">Mumia flava</name>
    <dbReference type="NCBI Taxonomy" id="1348852"/>
    <lineage>
        <taxon>Bacteria</taxon>
        <taxon>Bacillati</taxon>
        <taxon>Actinomycetota</taxon>
        <taxon>Actinomycetes</taxon>
        <taxon>Propionibacteriales</taxon>
        <taxon>Nocardioidaceae</taxon>
        <taxon>Mumia</taxon>
    </lineage>
</organism>
<dbReference type="Gene3D" id="1.10.10.10">
    <property type="entry name" value="Winged helix-like DNA-binding domain superfamily/Winged helix DNA-binding domain"/>
    <property type="match status" value="1"/>
</dbReference>
<sequence length="68" mass="7640">MVVTESEIEPMDLEILGDVARGETVEAIARRLDVSERTVRRRLRLVADRLGVDTTIEAVVWAVRHGLV</sequence>
<evidence type="ECO:0000259" key="2">
    <source>
        <dbReference type="PROSITE" id="PS50043"/>
    </source>
</evidence>
<dbReference type="InterPro" id="IPR036388">
    <property type="entry name" value="WH-like_DNA-bd_sf"/>
</dbReference>
<keyword evidence="1" id="KW-0238">DNA-binding</keyword>
<dbReference type="EMBL" id="PGEZ01000001">
    <property type="protein sequence ID" value="PJJ57584.1"/>
    <property type="molecule type" value="Genomic_DNA"/>
</dbReference>
<comment type="caution">
    <text evidence="3">The sequence shown here is derived from an EMBL/GenBank/DDBJ whole genome shotgun (WGS) entry which is preliminary data.</text>
</comment>
<reference evidence="3 4" key="1">
    <citation type="submission" date="2017-11" db="EMBL/GenBank/DDBJ databases">
        <title>Genomic Encyclopedia of Archaeal and Bacterial Type Strains, Phase II (KMG-II): From Individual Species to Whole Genera.</title>
        <authorList>
            <person name="Goeker M."/>
        </authorList>
    </citation>
    <scope>NUCLEOTIDE SEQUENCE [LARGE SCALE GENOMIC DNA]</scope>
    <source>
        <strain evidence="3 4">DSM 27763</strain>
    </source>
</reference>
<dbReference type="GO" id="GO:0003677">
    <property type="term" value="F:DNA binding"/>
    <property type="evidence" value="ECO:0007669"/>
    <property type="project" value="UniProtKB-KW"/>
</dbReference>